<dbReference type="RefSeq" id="XP_024674139.1">
    <property type="nucleotide sequence ID" value="XM_024816180.1"/>
</dbReference>
<dbReference type="EMBL" id="KZ559126">
    <property type="protein sequence ID" value="PLB40127.1"/>
    <property type="molecule type" value="Genomic_DNA"/>
</dbReference>
<organism evidence="1 2">
    <name type="scientific">Aspergillus candidus</name>
    <dbReference type="NCBI Taxonomy" id="41067"/>
    <lineage>
        <taxon>Eukaryota</taxon>
        <taxon>Fungi</taxon>
        <taxon>Dikarya</taxon>
        <taxon>Ascomycota</taxon>
        <taxon>Pezizomycotina</taxon>
        <taxon>Eurotiomycetes</taxon>
        <taxon>Eurotiomycetidae</taxon>
        <taxon>Eurotiales</taxon>
        <taxon>Aspergillaceae</taxon>
        <taxon>Aspergillus</taxon>
        <taxon>Aspergillus subgen. Circumdati</taxon>
    </lineage>
</organism>
<evidence type="ECO:0000313" key="2">
    <source>
        <dbReference type="Proteomes" id="UP000234585"/>
    </source>
</evidence>
<sequence length="71" mass="8226">MAAPRRQHVAARLQPLAATLTIETISVRSPYTLQVEKPRPEYQKHVAVRKWDAKVNEAKEYINRTGRGRSW</sequence>
<accession>A0A2I2FHL1</accession>
<dbReference type="Proteomes" id="UP000234585">
    <property type="component" value="Unassembled WGS sequence"/>
</dbReference>
<gene>
    <name evidence="1" type="ORF">BDW47DRAFT_124060</name>
</gene>
<name>A0A2I2FHL1_ASPCN</name>
<dbReference type="GeneID" id="36523340"/>
<dbReference type="AlphaFoldDB" id="A0A2I2FHL1"/>
<keyword evidence="2" id="KW-1185">Reference proteome</keyword>
<reference evidence="1 2" key="1">
    <citation type="submission" date="2017-12" db="EMBL/GenBank/DDBJ databases">
        <authorList>
            <consortium name="DOE Joint Genome Institute"/>
            <person name="Haridas S."/>
            <person name="Kjaerbolling I."/>
            <person name="Vesth T.C."/>
            <person name="Frisvad J.C."/>
            <person name="Nybo J.L."/>
            <person name="Theobald S."/>
            <person name="Kuo A."/>
            <person name="Bowyer P."/>
            <person name="Matsuda Y."/>
            <person name="Mondo S."/>
            <person name="Lyhne E.K."/>
            <person name="Kogle M.E."/>
            <person name="Clum A."/>
            <person name="Lipzen A."/>
            <person name="Salamov A."/>
            <person name="Ngan C.Y."/>
            <person name="Daum C."/>
            <person name="Chiniquy J."/>
            <person name="Barry K."/>
            <person name="LaButti K."/>
            <person name="Simmons B.A."/>
            <person name="Magnuson J.K."/>
            <person name="Mortensen U.H."/>
            <person name="Larsen T.O."/>
            <person name="Grigoriev I.V."/>
            <person name="Baker S.E."/>
            <person name="Andersen M.R."/>
            <person name="Nordberg H.P."/>
            <person name="Cantor M.N."/>
            <person name="Hua S.X."/>
        </authorList>
    </citation>
    <scope>NUCLEOTIDE SEQUENCE [LARGE SCALE GENOMIC DNA]</scope>
    <source>
        <strain evidence="1 2">CBS 102.13</strain>
    </source>
</reference>
<evidence type="ECO:0000313" key="1">
    <source>
        <dbReference type="EMBL" id="PLB40127.1"/>
    </source>
</evidence>
<proteinExistence type="predicted"/>
<protein>
    <submittedName>
        <fullName evidence="1">Uncharacterized protein</fullName>
    </submittedName>
</protein>